<evidence type="ECO:0000259" key="1">
    <source>
        <dbReference type="Pfam" id="PF18894"/>
    </source>
</evidence>
<organism evidence="2 3">
    <name type="scientific">Burkholderia phage BgManors32</name>
    <dbReference type="NCBI Taxonomy" id="2894335"/>
    <lineage>
        <taxon>Viruses</taxon>
        <taxon>Duplodnaviria</taxon>
        <taxon>Heunggongvirae</taxon>
        <taxon>Uroviricota</taxon>
        <taxon>Caudoviricetes</taxon>
        <taxon>Bigmanorsvirus</taxon>
        <taxon>Bigmanorsvirus bgmanors32</taxon>
    </lineage>
</organism>
<evidence type="ECO:0000313" key="3">
    <source>
        <dbReference type="Proteomes" id="UP000828188"/>
    </source>
</evidence>
<dbReference type="EMBL" id="OK665842">
    <property type="protein sequence ID" value="UEW68644.1"/>
    <property type="molecule type" value="Genomic_DNA"/>
</dbReference>
<dbReference type="RefSeq" id="YP_010668246.1">
    <property type="nucleotide sequence ID" value="NC_070955.1"/>
</dbReference>
<dbReference type="KEGG" id="vg:77944389"/>
<accession>A0AAE9C7A4</accession>
<dbReference type="GeneID" id="77944389"/>
<dbReference type="Proteomes" id="UP000828188">
    <property type="component" value="Segment"/>
</dbReference>
<name>A0AAE9C7A4_9CAUD</name>
<reference evidence="2" key="1">
    <citation type="submission" date="2021-10" db="EMBL/GenBank/DDBJ databases">
        <authorList>
            <person name="Gelman D."/>
            <person name="Alkalay-Oren S."/>
            <person name="Coppenhagen-Glazer S."/>
            <person name="Hazan R."/>
        </authorList>
    </citation>
    <scope>NUCLEOTIDE SEQUENCE</scope>
</reference>
<protein>
    <recommendedName>
        <fullName evidence="1">Putative phage metallopeptidase domain-containing protein</fullName>
    </recommendedName>
</protein>
<dbReference type="Pfam" id="PF18894">
    <property type="entry name" value="PhageMetallopep"/>
    <property type="match status" value="1"/>
</dbReference>
<proteinExistence type="predicted"/>
<dbReference type="InterPro" id="IPR043998">
    <property type="entry name" value="Put_Metallopep"/>
</dbReference>
<evidence type="ECO:0000313" key="2">
    <source>
        <dbReference type="EMBL" id="UEW68644.1"/>
    </source>
</evidence>
<keyword evidence="3" id="KW-1185">Reference proteome</keyword>
<sequence length="240" mass="26747">MPALIRQAHFTMVRDKGGEVKRIQSHDLSPHVAVRRPSPPDIIFDESNWLRPIAPADGLAEWVAATFLADGEPLQNPDHEHLVDADIGYLWAAVENKRQMRRVIGQCEEVMIRAGGWQRARQEQQLAEWFGHVPAFLITLDAHYARECSDLQFCALVEHELYHLGHRLDEFGQPAFTKDGYPKLAIRGHDVEEFVGIVRRYGAGGAAGDTAKLAEAARRAPEVGHANIARACGTCMMRAA</sequence>
<feature type="domain" description="Putative phage metallopeptidase" evidence="1">
    <location>
        <begin position="61"/>
        <end position="217"/>
    </location>
</feature>